<feature type="compositionally biased region" description="Basic and acidic residues" evidence="1">
    <location>
        <begin position="2623"/>
        <end position="2635"/>
    </location>
</feature>
<dbReference type="InterPro" id="IPR043151">
    <property type="entry name" value="BAH_sf"/>
</dbReference>
<feature type="compositionally biased region" description="Basic residues" evidence="1">
    <location>
        <begin position="1878"/>
        <end position="1889"/>
    </location>
</feature>
<feature type="region of interest" description="Disordered" evidence="1">
    <location>
        <begin position="1790"/>
        <end position="1823"/>
    </location>
</feature>
<evidence type="ECO:0000313" key="3">
    <source>
        <dbReference type="EMBL" id="KAA0191468.1"/>
    </source>
</evidence>
<keyword evidence="4" id="KW-1185">Reference proteome</keyword>
<dbReference type="InterPro" id="IPR001025">
    <property type="entry name" value="BAH_dom"/>
</dbReference>
<gene>
    <name evidence="3" type="ORF">FBUS_06819</name>
</gene>
<dbReference type="EMBL" id="LUCM01006314">
    <property type="protein sequence ID" value="KAA0191468.1"/>
    <property type="molecule type" value="Genomic_DNA"/>
</dbReference>
<feature type="compositionally biased region" description="Polar residues" evidence="1">
    <location>
        <begin position="2517"/>
        <end position="2547"/>
    </location>
</feature>
<dbReference type="Gene3D" id="3.30.40.10">
    <property type="entry name" value="Zinc/RING finger domain, C3HC4 (zinc finger)"/>
    <property type="match status" value="1"/>
</dbReference>
<feature type="region of interest" description="Disordered" evidence="1">
    <location>
        <begin position="536"/>
        <end position="568"/>
    </location>
</feature>
<evidence type="ECO:0000313" key="4">
    <source>
        <dbReference type="Proteomes" id="UP000728185"/>
    </source>
</evidence>
<feature type="compositionally biased region" description="Basic residues" evidence="1">
    <location>
        <begin position="712"/>
        <end position="721"/>
    </location>
</feature>
<feature type="compositionally biased region" description="Polar residues" evidence="1">
    <location>
        <begin position="1968"/>
        <end position="1979"/>
    </location>
</feature>
<feature type="compositionally biased region" description="Basic and acidic residues" evidence="1">
    <location>
        <begin position="2669"/>
        <end position="2680"/>
    </location>
</feature>
<feature type="compositionally biased region" description="Basic and acidic residues" evidence="1">
    <location>
        <begin position="2548"/>
        <end position="2560"/>
    </location>
</feature>
<dbReference type="SUPFAM" id="SSF57903">
    <property type="entry name" value="FYVE/PHD zinc finger"/>
    <property type="match status" value="1"/>
</dbReference>
<feature type="region of interest" description="Disordered" evidence="1">
    <location>
        <begin position="199"/>
        <end position="230"/>
    </location>
</feature>
<proteinExistence type="predicted"/>
<reference evidence="3" key="1">
    <citation type="submission" date="2019-05" db="EMBL/GenBank/DDBJ databases">
        <title>Annotation for the trematode Fasciolopsis buski.</title>
        <authorList>
            <person name="Choi Y.-J."/>
        </authorList>
    </citation>
    <scope>NUCLEOTIDE SEQUENCE</scope>
    <source>
        <strain evidence="3">HT</strain>
        <tissue evidence="3">Whole worm</tissue>
    </source>
</reference>
<dbReference type="GO" id="GO:0003682">
    <property type="term" value="F:chromatin binding"/>
    <property type="evidence" value="ECO:0007669"/>
    <property type="project" value="InterPro"/>
</dbReference>
<dbReference type="InterPro" id="IPR013083">
    <property type="entry name" value="Znf_RING/FYVE/PHD"/>
</dbReference>
<accession>A0A8E0RY98</accession>
<feature type="region of interest" description="Disordered" evidence="1">
    <location>
        <begin position="1"/>
        <end position="73"/>
    </location>
</feature>
<comment type="caution">
    <text evidence="3">The sequence shown here is derived from an EMBL/GenBank/DDBJ whole genome shotgun (WGS) entry which is preliminary data.</text>
</comment>
<feature type="compositionally biased region" description="Low complexity" evidence="1">
    <location>
        <begin position="2681"/>
        <end position="2692"/>
    </location>
</feature>
<dbReference type="Gene3D" id="2.30.30.490">
    <property type="match status" value="1"/>
</dbReference>
<protein>
    <recommendedName>
        <fullName evidence="2">BAH domain-containing protein</fullName>
    </recommendedName>
</protein>
<feature type="region of interest" description="Disordered" evidence="1">
    <location>
        <begin position="916"/>
        <end position="1002"/>
    </location>
</feature>
<sequence>MRRKAKQKRSNFSPTKESRDSFDQISKSDGPRTRSSNESLELSKVSSNLPVVGSDGNFSNRGRPNRGVLDTDSVVLTSSSVKVSSRGRKSKAAAQPATQNVLESRCHSLTYDQAIPIPSYKTFELSTSMSHDCEQEDTAAPDLVAMHDLSVSSTPSTFVESRHYSEKTGCVIDLNPAPPKPIRIASPPPYVLSTVAQTKRCTARGRGGRKGRGGRRGSGKTTSDSNERMSVHPIPASWIPLILPCQPPTTNPSALKADSYREHFRPWLNELSESRLHRFSMSLRHILSQHFPSDTLLDSQPLLPPETSSCTVSRNGFSSTLQSHEMTILSDLTASTSPLSKIQSTETVPPNRCVPTASQFAAADSSGMQLPLIQPGTNQTVSEIRLRDPLIDSVPSVFLNATHQAELKDVSTNSYPYSGPSYKSRGRDRGRGRRFHRSAVRRSAASHGNYHPCTSLADNSGVSKSLCRGMGSARPKLRVSRELRGLVTWDAVMAQQKRHQEQEHMDSELNADKKPQTISDALLAVAHDMLAAAAVDENHVPSRTRRTRQSSGSALSQSGPSTFHSDSASVATASGSAALETGYRSKLVTSTARSGISTESSSVSSDLFTSHVQAFEHGDVHIYSKSTSSPVTPTSNQITKLEQKEVYPHPEVDVTSLHPTPPCCGDRSSSLGPVKYSPISTDQDPDLSHTTDVDLVLEKTFENNQETPRSVQQKRRGRKPTKQNLEILASESASLIAYTKLEPIGDLSTSGTPCTSEPSGSCSTTVLTNAGKRRRQMLLSPTTHLSESEGVSGRIDSDDWGSLQSPGETALGLRNSPNGPRRVNGSRGSALPPRKRYKAGIDAATSTLVSSTHSSQGRPSRRAAVVGATLSVSTLPSSSSTPPLDNILSVDRPKREAAAIGFASLVAANLNNSTAQAGSTQSMDSPTRRPSASDIPVAIGSHVTGDSLLENSRLTVPPRQGTRGRGRPPRPKPTPAPSMTSDAVSSTDLSSANRKTDEDGYSQPFDIAQTTLHPDSAIAPPAKKIPRLAASRAGVRRKLSQPIENGVTTTEVANNHSVEVGDQPLKTVRGRKGRPRIRDRPLQDQVTENSVPISETRLPVHSTNVSALANLPGRASLFSGNSVTDPVPLGTNPNAPCKGPLCDIFLRFLNEPDPSDPNSRLAAPIVYLPAPERNPEFYRFVISSYSSGSGFRIRFSDALVRRLFTASSTSPCQHTRLKAEEAPVFDVEFPSLCLASIARRLYDRTTLQANVGGLPDWLHSSNGLSESELACVPLDATDTENCLPLLDAAIESLLTVWESFVGRRSWLGRRLTRLRTVYSAVRSECALLIANTYGLIAPPLKATAVLNLPYYKPLGSGMKKKSDRRALERGAEVIRCLCGFRVEGGHVMVQCDHCAAWQHLPCLWWALNLAITSPDTKPSDRSLCEAALAAAQAAGSGYLNGLVGPGTSGGQQTGSALSVTASSGKELGGLSSKIHGKLPEEAASVNHHCPQHSKVFDEVRKTTSEYPRSLSAAMAMDDLNSVFSLQETTVEGEHEFWSLASPDHNHQIRTDDYAFINRTWLQFTQSPTSLTATKRADTKQADQGCAAAKAKPIGCAYDRLVIRIYRLWKDASGESWLEGGLFLRPYDVVQTEDSSADKTFAQSRLWHHREVIYDEASRLVLPLKAWDGRCVVLCPSAYRTGRPADLLSAEEATRFLVSDSLCTKVPVTENVGMVSSSPEHAFFVCDKLFERTPGFCPVGYRFDEISPGYLKVNMKPYCFLRKPDVPGFGRPNLQRQFTASQLLEFDRSTSFLRDSPSRSQPSSVTRASSEADTTVGTQSEQPKGAKLAKLVAWLERKRNQDAKVNIDTGSENPPSTAPSAQFSSTVLPVVRSPNGRGRPPRGSRGRGRPPRTATVIHLSSPIYTNPKIDVTEQPDRLVSPPSDSAEISKIKVQSDQEAVRSNELETEIFALVKDVVTNVRKGGEECSSPLSTSVVSTGAENHEQTGNDYPSGDNSSHFQPENLDKPIGDLTAASKILTTVVDVHEEKNQMIVSDSNLTEDNLPLKVPDPETAAVSNNVVKSVISITNSYNKSLAKLAPRRKRNNLRRRTTSESAPLITPLLLSHDISRFLSDSEADEPVCSMPDLAAKIVQPLIEQGTSVVEKKNSPSISTSTAKLNAEIFEKECKQPTEDLDNPTLAILDSITTATYSDPHVGNRLECPPDDDLSISVCTNSPNRQFLSQETSPEYRVSEFTALDRVEGIPTEDRQVVAIPEGSNSESVKPPVVDTEPESQLCDVAGQEIKSSFPLPSHNHNAPMETEPSIETVRTPSSEVSSFADVSNEFVANKTSVDSATLTSPKTVGFCDELLTSDPATENRELETSSVLATERDDSQDNEVLSSTETACEANMHPEMFPSVSHVSSTGSRDLASLLSPVSESASDFADPTDTVQVTEKITKSLAEAQPNCEDLSECETTVDADSTPILDEPGTGSQFDAESVSIHPNNSSVVGCLSETMNALFFSVRSSSRTESESHDPVNPVSQDPVSVTQRTSPNHRNTAEVTSNSQADLQEQRKTSQSESRHVSAHTGRSSGGGYQSHNSDRYHHHHHRHDRDRRDRSPTSSRHSVSCGIGNSHTHSQRSPTSIDSRRKEHLHDSVHQHRSPSTSSRSSASSVSRSHPHHAHHHYRHHSRKESSRPRVRELSSLRSESSSFDFHPSSRDQGQPIRPRHP</sequence>
<feature type="compositionally biased region" description="Polar residues" evidence="1">
    <location>
        <begin position="1790"/>
        <end position="1821"/>
    </location>
</feature>
<feature type="compositionally biased region" description="Polar residues" evidence="1">
    <location>
        <begin position="23"/>
        <end position="49"/>
    </location>
</feature>
<evidence type="ECO:0000256" key="1">
    <source>
        <dbReference type="SAM" id="MobiDB-lite"/>
    </source>
</evidence>
<feature type="compositionally biased region" description="Polar residues" evidence="1">
    <location>
        <begin position="1986"/>
        <end position="1999"/>
    </location>
</feature>
<feature type="region of interest" description="Disordered" evidence="1">
    <location>
        <begin position="2351"/>
        <end position="2375"/>
    </location>
</feature>
<feature type="compositionally biased region" description="Polar residues" evidence="1">
    <location>
        <begin position="702"/>
        <end position="711"/>
    </location>
</feature>
<feature type="compositionally biased region" description="Polar residues" evidence="1">
    <location>
        <begin position="2608"/>
        <end position="2622"/>
    </location>
</feature>
<feature type="compositionally biased region" description="Polar residues" evidence="1">
    <location>
        <begin position="1847"/>
        <end position="1866"/>
    </location>
</feature>
<feature type="compositionally biased region" description="Basic residues" evidence="1">
    <location>
        <begin position="424"/>
        <end position="440"/>
    </location>
</feature>
<dbReference type="InterPro" id="IPR011011">
    <property type="entry name" value="Znf_FYVE_PHD"/>
</dbReference>
<dbReference type="Proteomes" id="UP000728185">
    <property type="component" value="Unassembled WGS sequence"/>
</dbReference>
<feature type="region of interest" description="Disordered" evidence="1">
    <location>
        <begin position="416"/>
        <end position="453"/>
    </location>
</feature>
<feature type="region of interest" description="Disordered" evidence="1">
    <location>
        <begin position="1842"/>
        <end position="1892"/>
    </location>
</feature>
<feature type="compositionally biased region" description="Basic residues" evidence="1">
    <location>
        <begin position="2654"/>
        <end position="2668"/>
    </location>
</feature>
<organism evidence="3 4">
    <name type="scientific">Fasciolopsis buskii</name>
    <dbReference type="NCBI Taxonomy" id="27845"/>
    <lineage>
        <taxon>Eukaryota</taxon>
        <taxon>Metazoa</taxon>
        <taxon>Spiralia</taxon>
        <taxon>Lophotrochozoa</taxon>
        <taxon>Platyhelminthes</taxon>
        <taxon>Trematoda</taxon>
        <taxon>Digenea</taxon>
        <taxon>Plagiorchiida</taxon>
        <taxon>Echinostomata</taxon>
        <taxon>Echinostomatoidea</taxon>
        <taxon>Fasciolidae</taxon>
        <taxon>Fasciolopsis</taxon>
    </lineage>
</organism>
<dbReference type="OrthoDB" id="422362at2759"/>
<feature type="compositionally biased region" description="Low complexity" evidence="1">
    <location>
        <begin position="2639"/>
        <end position="2653"/>
    </location>
</feature>
<feature type="region of interest" description="Disordered" evidence="1">
    <location>
        <begin position="1963"/>
        <end position="2005"/>
    </location>
</feature>
<feature type="compositionally biased region" description="Polar residues" evidence="1">
    <location>
        <begin position="978"/>
        <end position="993"/>
    </location>
</feature>
<name>A0A8E0RY98_9TREM</name>
<feature type="compositionally biased region" description="Basic and acidic residues" evidence="1">
    <location>
        <begin position="686"/>
        <end position="701"/>
    </location>
</feature>
<evidence type="ECO:0000259" key="2">
    <source>
        <dbReference type="PROSITE" id="PS51038"/>
    </source>
</evidence>
<feature type="compositionally biased region" description="Polar residues" evidence="1">
    <location>
        <begin position="916"/>
        <end position="930"/>
    </location>
</feature>
<feature type="region of interest" description="Disordered" evidence="1">
    <location>
        <begin position="653"/>
        <end position="726"/>
    </location>
</feature>
<feature type="domain" description="BAH" evidence="2">
    <location>
        <begin position="1576"/>
        <end position="1712"/>
    </location>
</feature>
<dbReference type="PROSITE" id="PS51038">
    <property type="entry name" value="BAH"/>
    <property type="match status" value="1"/>
</dbReference>
<feature type="region of interest" description="Disordered" evidence="1">
    <location>
        <begin position="780"/>
        <end position="836"/>
    </location>
</feature>
<feature type="region of interest" description="Disordered" evidence="1">
    <location>
        <begin position="2506"/>
        <end position="2707"/>
    </location>
</feature>
<feature type="compositionally biased region" description="Basic residues" evidence="1">
    <location>
        <begin position="2581"/>
        <end position="2590"/>
    </location>
</feature>
<feature type="compositionally biased region" description="Basic residues" evidence="1">
    <location>
        <begin position="201"/>
        <end position="218"/>
    </location>
</feature>
<feature type="compositionally biased region" description="Low complexity" evidence="1">
    <location>
        <begin position="549"/>
        <end position="568"/>
    </location>
</feature>